<keyword evidence="3" id="KW-1185">Reference proteome</keyword>
<name>A0ABN8SMW1_9CNID</name>
<dbReference type="EMBL" id="CALNXI010003156">
    <property type="protein sequence ID" value="CAH3192361.1"/>
    <property type="molecule type" value="Genomic_DNA"/>
</dbReference>
<evidence type="ECO:0000313" key="2">
    <source>
        <dbReference type="EMBL" id="CAH3192361.1"/>
    </source>
</evidence>
<dbReference type="Proteomes" id="UP001159427">
    <property type="component" value="Unassembled WGS sequence"/>
</dbReference>
<gene>
    <name evidence="2" type="ORF">PEVE_00023751</name>
</gene>
<feature type="region of interest" description="Disordered" evidence="1">
    <location>
        <begin position="36"/>
        <end position="66"/>
    </location>
</feature>
<protein>
    <submittedName>
        <fullName evidence="2">Uncharacterized protein</fullName>
    </submittedName>
</protein>
<evidence type="ECO:0000313" key="3">
    <source>
        <dbReference type="Proteomes" id="UP001159427"/>
    </source>
</evidence>
<accession>A0ABN8SMW1</accession>
<reference evidence="2 3" key="1">
    <citation type="submission" date="2022-05" db="EMBL/GenBank/DDBJ databases">
        <authorList>
            <consortium name="Genoscope - CEA"/>
            <person name="William W."/>
        </authorList>
    </citation>
    <scope>NUCLEOTIDE SEQUENCE [LARGE SCALE GENOMIC DNA]</scope>
</reference>
<organism evidence="2 3">
    <name type="scientific">Porites evermanni</name>
    <dbReference type="NCBI Taxonomy" id="104178"/>
    <lineage>
        <taxon>Eukaryota</taxon>
        <taxon>Metazoa</taxon>
        <taxon>Cnidaria</taxon>
        <taxon>Anthozoa</taxon>
        <taxon>Hexacorallia</taxon>
        <taxon>Scleractinia</taxon>
        <taxon>Fungiina</taxon>
        <taxon>Poritidae</taxon>
        <taxon>Porites</taxon>
    </lineage>
</organism>
<evidence type="ECO:0000256" key="1">
    <source>
        <dbReference type="SAM" id="MobiDB-lite"/>
    </source>
</evidence>
<proteinExistence type="predicted"/>
<sequence>MFIGDYTLKAVEDFSYLGSIISSNLSLDTELNKRTGQAAAKDDLGQHHVDHQQQDETRPGPSTPTKTFHLRCLRRILGITWRDCVPNKDVVA</sequence>
<feature type="compositionally biased region" description="Basic and acidic residues" evidence="1">
    <location>
        <begin position="40"/>
        <end position="58"/>
    </location>
</feature>
<comment type="caution">
    <text evidence="2">The sequence shown here is derived from an EMBL/GenBank/DDBJ whole genome shotgun (WGS) entry which is preliminary data.</text>
</comment>